<dbReference type="GO" id="GO:0016787">
    <property type="term" value="F:hydrolase activity"/>
    <property type="evidence" value="ECO:0007669"/>
    <property type="project" value="UniProtKB-KW"/>
</dbReference>
<accession>A0ABP9TE95</accession>
<organism evidence="3 4">
    <name type="scientific">Streptomyces thinghirensis</name>
    <dbReference type="NCBI Taxonomy" id="551547"/>
    <lineage>
        <taxon>Bacteria</taxon>
        <taxon>Bacillati</taxon>
        <taxon>Actinomycetota</taxon>
        <taxon>Actinomycetes</taxon>
        <taxon>Kitasatosporales</taxon>
        <taxon>Streptomycetaceae</taxon>
        <taxon>Streptomyces</taxon>
    </lineage>
</organism>
<dbReference type="Gene3D" id="3.40.50.1820">
    <property type="entry name" value="alpha/beta hydrolase"/>
    <property type="match status" value="1"/>
</dbReference>
<evidence type="ECO:0000256" key="1">
    <source>
        <dbReference type="ARBA" id="ARBA00022801"/>
    </source>
</evidence>
<comment type="caution">
    <text evidence="3">The sequence shown here is derived from an EMBL/GenBank/DDBJ whole genome shotgun (WGS) entry which is preliminary data.</text>
</comment>
<dbReference type="SUPFAM" id="SSF53474">
    <property type="entry name" value="alpha/beta-Hydrolases"/>
    <property type="match status" value="1"/>
</dbReference>
<gene>
    <name evidence="3" type="ORF">GCM10023323_66430</name>
</gene>
<dbReference type="InterPro" id="IPR050300">
    <property type="entry name" value="GDXG_lipolytic_enzyme"/>
</dbReference>
<protein>
    <submittedName>
        <fullName evidence="3">Alpha/beta hydrolase</fullName>
    </submittedName>
</protein>
<feature type="domain" description="Alpha/beta hydrolase fold-3" evidence="2">
    <location>
        <begin position="98"/>
        <end position="295"/>
    </location>
</feature>
<evidence type="ECO:0000259" key="2">
    <source>
        <dbReference type="Pfam" id="PF07859"/>
    </source>
</evidence>
<dbReference type="PANTHER" id="PTHR48081">
    <property type="entry name" value="AB HYDROLASE SUPERFAMILY PROTEIN C4A8.06C"/>
    <property type="match status" value="1"/>
</dbReference>
<keyword evidence="1 3" id="KW-0378">Hydrolase</keyword>
<evidence type="ECO:0000313" key="3">
    <source>
        <dbReference type="EMBL" id="GAA5215831.1"/>
    </source>
</evidence>
<dbReference type="InterPro" id="IPR013094">
    <property type="entry name" value="AB_hydrolase_3"/>
</dbReference>
<dbReference type="InterPro" id="IPR029058">
    <property type="entry name" value="AB_hydrolase_fold"/>
</dbReference>
<dbReference type="RefSeq" id="WP_345636913.1">
    <property type="nucleotide sequence ID" value="NZ_BAABJR010000023.1"/>
</dbReference>
<dbReference type="PANTHER" id="PTHR48081:SF8">
    <property type="entry name" value="ALPHA_BETA HYDROLASE FOLD-3 DOMAIN-CONTAINING PROTEIN-RELATED"/>
    <property type="match status" value="1"/>
</dbReference>
<keyword evidence="4" id="KW-1185">Reference proteome</keyword>
<proteinExistence type="predicted"/>
<sequence length="321" mass="34477">MTYPAQGSSEYADEQIAADQWPLISAFRERGAPSFHWLGVASARASYEESCARNGLPPRADVQVEDLRLTAEEGSGNSAVRARLYRPENSEVPQPTALFFHGGGWVMGSLDTHDSLCRRLAAEAKTAVLAVDYRLSPEHPHPAPLEDARTALAWLRENGHRHGLDAENPAVAGDSAGGHIAAALAREDPHIAGQLLLYPVVSAAADTASYRRLSRGFPLTAATMRWFMDLYTDGCTEPGKAIADLTANPRPVPTFLCTVGHDPLCDDGIAYAGALARAGAEVRHIHLPQHAHGIFTSAGVVPTAERVLAHACAFLRDVVKR</sequence>
<reference evidence="4" key="1">
    <citation type="journal article" date="2019" name="Int. J. Syst. Evol. Microbiol.">
        <title>The Global Catalogue of Microorganisms (GCM) 10K type strain sequencing project: providing services to taxonomists for standard genome sequencing and annotation.</title>
        <authorList>
            <consortium name="The Broad Institute Genomics Platform"/>
            <consortium name="The Broad Institute Genome Sequencing Center for Infectious Disease"/>
            <person name="Wu L."/>
            <person name="Ma J."/>
        </authorList>
    </citation>
    <scope>NUCLEOTIDE SEQUENCE [LARGE SCALE GENOMIC DNA]</scope>
    <source>
        <strain evidence="4">JCM 18306</strain>
    </source>
</reference>
<dbReference type="EMBL" id="BAABJR010000023">
    <property type="protein sequence ID" value="GAA5215831.1"/>
    <property type="molecule type" value="Genomic_DNA"/>
</dbReference>
<dbReference type="Proteomes" id="UP001499878">
    <property type="component" value="Unassembled WGS sequence"/>
</dbReference>
<dbReference type="Pfam" id="PF07859">
    <property type="entry name" value="Abhydrolase_3"/>
    <property type="match status" value="1"/>
</dbReference>
<evidence type="ECO:0000313" key="4">
    <source>
        <dbReference type="Proteomes" id="UP001499878"/>
    </source>
</evidence>
<name>A0ABP9TE95_9ACTN</name>